<accession>A0A397VSH2</accession>
<sequence length="88" mass="10261">MNPLQDTRMCINTILNDTTMCINNASNTVGTEFYKINKDFKLFTYSDKESEQQASNLLGLEYQPNNLFEIEELEHEIDNSPEIEELEH</sequence>
<name>A0A397VSH2_9GLOM</name>
<comment type="caution">
    <text evidence="1">The sequence shown here is derived from an EMBL/GenBank/DDBJ whole genome shotgun (WGS) entry which is preliminary data.</text>
</comment>
<protein>
    <submittedName>
        <fullName evidence="1">Uncharacterized protein</fullName>
    </submittedName>
</protein>
<evidence type="ECO:0000313" key="2">
    <source>
        <dbReference type="Proteomes" id="UP000266673"/>
    </source>
</evidence>
<keyword evidence="2" id="KW-1185">Reference proteome</keyword>
<dbReference type="EMBL" id="QKWP01000172">
    <property type="protein sequence ID" value="RIB25505.1"/>
    <property type="molecule type" value="Genomic_DNA"/>
</dbReference>
<proteinExistence type="predicted"/>
<dbReference type="Proteomes" id="UP000266673">
    <property type="component" value="Unassembled WGS sequence"/>
</dbReference>
<organism evidence="1 2">
    <name type="scientific">Gigaspora rosea</name>
    <dbReference type="NCBI Taxonomy" id="44941"/>
    <lineage>
        <taxon>Eukaryota</taxon>
        <taxon>Fungi</taxon>
        <taxon>Fungi incertae sedis</taxon>
        <taxon>Mucoromycota</taxon>
        <taxon>Glomeromycotina</taxon>
        <taxon>Glomeromycetes</taxon>
        <taxon>Diversisporales</taxon>
        <taxon>Gigasporaceae</taxon>
        <taxon>Gigaspora</taxon>
    </lineage>
</organism>
<evidence type="ECO:0000313" key="1">
    <source>
        <dbReference type="EMBL" id="RIB25505.1"/>
    </source>
</evidence>
<reference evidence="1 2" key="1">
    <citation type="submission" date="2018-06" db="EMBL/GenBank/DDBJ databases">
        <title>Comparative genomics reveals the genomic features of Rhizophagus irregularis, R. cerebriforme, R. diaphanum and Gigaspora rosea, and their symbiotic lifestyle signature.</title>
        <authorList>
            <person name="Morin E."/>
            <person name="San Clemente H."/>
            <person name="Chen E.C.H."/>
            <person name="De La Providencia I."/>
            <person name="Hainaut M."/>
            <person name="Kuo A."/>
            <person name="Kohler A."/>
            <person name="Murat C."/>
            <person name="Tang N."/>
            <person name="Roy S."/>
            <person name="Loubradou J."/>
            <person name="Henrissat B."/>
            <person name="Grigoriev I.V."/>
            <person name="Corradi N."/>
            <person name="Roux C."/>
            <person name="Martin F.M."/>
        </authorList>
    </citation>
    <scope>NUCLEOTIDE SEQUENCE [LARGE SCALE GENOMIC DNA]</scope>
    <source>
        <strain evidence="1 2">DAOM 194757</strain>
    </source>
</reference>
<gene>
    <name evidence="1" type="ORF">C2G38_2165747</name>
</gene>
<dbReference type="AlphaFoldDB" id="A0A397VSH2"/>